<feature type="compositionally biased region" description="Basic and acidic residues" evidence="1">
    <location>
        <begin position="34"/>
        <end position="69"/>
    </location>
</feature>
<dbReference type="Proteomes" id="UP000271087">
    <property type="component" value="Unassembled WGS sequence"/>
</dbReference>
<feature type="compositionally biased region" description="Polar residues" evidence="1">
    <location>
        <begin position="527"/>
        <end position="540"/>
    </location>
</feature>
<evidence type="ECO:0000256" key="1">
    <source>
        <dbReference type="SAM" id="MobiDB-lite"/>
    </source>
</evidence>
<proteinExistence type="predicted"/>
<feature type="compositionally biased region" description="Low complexity" evidence="1">
    <location>
        <begin position="24"/>
        <end position="33"/>
    </location>
</feature>
<reference evidence="2 3" key="2">
    <citation type="submission" date="2018-08" db="EMBL/GenBank/DDBJ databases">
        <authorList>
            <person name="Laetsch R D."/>
            <person name="Stevens L."/>
            <person name="Kumar S."/>
            <person name="Blaxter L. M."/>
        </authorList>
    </citation>
    <scope>NUCLEOTIDE SEQUENCE [LARGE SCALE GENOMIC DNA]</scope>
</reference>
<dbReference type="AlphaFoldDB" id="A0A182EHR7"/>
<feature type="region of interest" description="Disordered" evidence="1">
    <location>
        <begin position="485"/>
        <end position="540"/>
    </location>
</feature>
<name>A0A182EHR7_ONCOC</name>
<feature type="region of interest" description="Disordered" evidence="1">
    <location>
        <begin position="601"/>
        <end position="636"/>
    </location>
</feature>
<dbReference type="OrthoDB" id="5873132at2759"/>
<feature type="compositionally biased region" description="Low complexity" evidence="1">
    <location>
        <begin position="509"/>
        <end position="526"/>
    </location>
</feature>
<evidence type="ECO:0000313" key="3">
    <source>
        <dbReference type="Proteomes" id="UP000271087"/>
    </source>
</evidence>
<gene>
    <name evidence="2" type="ORF">NOO_LOCUS7643</name>
</gene>
<accession>A0A182EHR7</accession>
<dbReference type="WBParaSite" id="nOo.2.0.1.t07643-RA">
    <property type="protein sequence ID" value="nOo.2.0.1.t07643-RA"/>
    <property type="gene ID" value="nOo.2.0.1.g07643"/>
</dbReference>
<protein>
    <submittedName>
        <fullName evidence="4">PHD-type domain-containing protein</fullName>
    </submittedName>
</protein>
<keyword evidence="3" id="KW-1185">Reference proteome</keyword>
<feature type="compositionally biased region" description="Basic residues" evidence="1">
    <location>
        <begin position="1"/>
        <end position="13"/>
    </location>
</feature>
<sequence length="636" mass="70733">MEKKKARKNKKKNSISNVGKEKGNLNSNENNNRISDRNHETIEGIIEAEAKQDGNEIKNDNKLSEESDAMHSVLTNNYADNNDDKKCLIAEQETEKAKLHQEKDFCPEILNGIVENEEDEGNVSQEKRNSKESNGNIAENSPEKIQETNLDNNNSELNSIKINDEVKDDKVAKVVNNPETEERDFGRSNLSDVHDIPESSISHDVQATDQNLLEYGQISETQISGMLNIQALKPDFFAHQKLDNSCEKLAEKDENLNSICNKVEADRVERVFKQMDSAKIQDSKIGIETDTEMSDFTVNNQNLDTVSSILTEIIEQLELQEVVERNRNITESEKKGFEATADGVNLSESGICIAKSQQEIDKPFVSDEVVKSTKNPVVLNEVIEEKLTFAADNSIQKLSSPEIPKESNGQIDSTESAIITLQQDSVKESQAVENLSANESKISCNAELLRDSEKSNSDEIAQPKNKFYEAITGFWKYTGFSKKRADTTVASEQPRHLSPELKQMPSVHSSKTSLTSTESSSELIKSPETSVESTTKVTDSHSETNAISSLLNNTAKICPQKTVFEDQSSQNSLNSTITDNLDSDTISESLQVVTPDSLSFTDETIKDSNDSLEKMGDSKKNKKGKTESIFGHKKTS</sequence>
<feature type="region of interest" description="Disordered" evidence="1">
    <location>
        <begin position="116"/>
        <end position="154"/>
    </location>
</feature>
<dbReference type="EMBL" id="UYRW01002814">
    <property type="protein sequence ID" value="VDK86829.1"/>
    <property type="molecule type" value="Genomic_DNA"/>
</dbReference>
<organism evidence="4">
    <name type="scientific">Onchocerca ochengi</name>
    <name type="common">Filarial nematode worm</name>
    <dbReference type="NCBI Taxonomy" id="42157"/>
    <lineage>
        <taxon>Eukaryota</taxon>
        <taxon>Metazoa</taxon>
        <taxon>Ecdysozoa</taxon>
        <taxon>Nematoda</taxon>
        <taxon>Chromadorea</taxon>
        <taxon>Rhabditida</taxon>
        <taxon>Spirurina</taxon>
        <taxon>Spiruromorpha</taxon>
        <taxon>Filarioidea</taxon>
        <taxon>Onchocercidae</taxon>
        <taxon>Onchocerca</taxon>
    </lineage>
</organism>
<evidence type="ECO:0000313" key="2">
    <source>
        <dbReference type="EMBL" id="VDK86829.1"/>
    </source>
</evidence>
<evidence type="ECO:0000313" key="4">
    <source>
        <dbReference type="WBParaSite" id="nOo.2.0.1.t07643-RA"/>
    </source>
</evidence>
<reference evidence="4" key="1">
    <citation type="submission" date="2016-06" db="UniProtKB">
        <authorList>
            <consortium name="WormBaseParasite"/>
        </authorList>
    </citation>
    <scope>IDENTIFICATION</scope>
</reference>
<feature type="compositionally biased region" description="Basic and acidic residues" evidence="1">
    <location>
        <begin position="603"/>
        <end position="619"/>
    </location>
</feature>
<feature type="region of interest" description="Disordered" evidence="1">
    <location>
        <begin position="1"/>
        <end position="70"/>
    </location>
</feature>